<protein>
    <submittedName>
        <fullName evidence="1">Uncharacterized protein</fullName>
    </submittedName>
</protein>
<name>A0A090Q1K2_9FLAO</name>
<keyword evidence="2" id="KW-1185">Reference proteome</keyword>
<dbReference type="AlphaFoldDB" id="A0A090Q1K2"/>
<organism evidence="1 2">
    <name type="scientific">Nonlabens tegetincola</name>
    <dbReference type="NCBI Taxonomy" id="323273"/>
    <lineage>
        <taxon>Bacteria</taxon>
        <taxon>Pseudomonadati</taxon>
        <taxon>Bacteroidota</taxon>
        <taxon>Flavobacteriia</taxon>
        <taxon>Flavobacteriales</taxon>
        <taxon>Flavobacteriaceae</taxon>
        <taxon>Nonlabens</taxon>
    </lineage>
</organism>
<dbReference type="EMBL" id="BBML01000004">
    <property type="protein sequence ID" value="GAK96959.1"/>
    <property type="molecule type" value="Genomic_DNA"/>
</dbReference>
<evidence type="ECO:0000313" key="1">
    <source>
        <dbReference type="EMBL" id="GAK96959.1"/>
    </source>
</evidence>
<dbReference type="Proteomes" id="UP000029221">
    <property type="component" value="Unassembled WGS sequence"/>
</dbReference>
<accession>A0A090Q1K2</accession>
<evidence type="ECO:0000313" key="2">
    <source>
        <dbReference type="Proteomes" id="UP000029221"/>
    </source>
</evidence>
<reference evidence="1" key="1">
    <citation type="journal article" date="2014" name="Genome Announc.">
        <title>Draft Genome Sequences of Marine Flavobacterium Nonlabens Strains NR17, NR24, NR27, NR32, NR33, and Ara13.</title>
        <authorList>
            <person name="Nakanishi M."/>
            <person name="Meirelles P."/>
            <person name="Suzuki R."/>
            <person name="Takatani N."/>
            <person name="Mino S."/>
            <person name="Suda W."/>
            <person name="Oshima K."/>
            <person name="Hattori M."/>
            <person name="Ohkuma M."/>
            <person name="Hosokawa M."/>
            <person name="Miyashita K."/>
            <person name="Thompson F.L."/>
            <person name="Niwa A."/>
            <person name="Sawabe T."/>
            <person name="Sawabe T."/>
        </authorList>
    </citation>
    <scope>NUCLEOTIDE SEQUENCE [LARGE SCALE GENOMIC DNA]</scope>
    <source>
        <strain evidence="1">JCM 19294</strain>
    </source>
</reference>
<comment type="caution">
    <text evidence="1">The sequence shown here is derived from an EMBL/GenBank/DDBJ whole genome shotgun (WGS) entry which is preliminary data.</text>
</comment>
<gene>
    <name evidence="1" type="ORF">JCM19294_465</name>
</gene>
<proteinExistence type="predicted"/>
<sequence length="40" mass="4742">MTKFYSDLVMTESNHPSSNGNQQFHKLDYYVFYFAFAKAN</sequence>